<evidence type="ECO:0000313" key="3">
    <source>
        <dbReference type="EMBL" id="EEU37989.1"/>
    </source>
</evidence>
<sequence>MSTSTSRLGAVLDTYFHKRLERSIHPAIAAARDKSDATKRVSQPWHPHMTIRMTTFLCMIFHNPLPFTGLTYSSEEIYRDAEREKQRFKTAMEEYENTTQGSKFKTEVTDKCVHTWNDALTEVQRAEETYYDASGMWGKIRKGLRSLGRNSKAFEAWASLLPSGSEYFSVLFGGFRLIFRVCTAAAARLHDLRSDICDALAEIPALLQCTHVALGIFKRSKELHQASAALYSAIIAALHHIVVCIFQQDSYASQLDGLLDEVRQLADRFNSAACLCSYERIQTISQTVQAQSIQERENQKELVGYLEKSSDEFQHFKAEFQSKAGDLQVGLGRVEWQVTNISNILARFLSSDSRMNPRTQDIRGPNLPIRRAKSETKLAQDICRVREGLMSEFDYDSSVIQTDIAANLHGVWQIPRPDQDRLVAAMQSRKLQSWITKATSSAMFLNFNAPRNQKSTSFIAAKLIDSIQASVLKEQDHTSSVLVVSFFCGSHSRPNDPDFGADGMMRSLIIQLLLSYPGFSPHIIRRIQAANLVSITDLCEIFHLLIGQLPHHRMVFCILDGVTVFEESKSLREESEILIKELMEVLRWTAEYGCCFKLLLTSPWNSRILYRYLPDPENDSVWLPTKVPSQGGFTLGKWEGSVGVDLDKLQIIKDAYPL</sequence>
<organism evidence="3 4">
    <name type="scientific">Fusarium vanettenii (strain ATCC MYA-4622 / CBS 123669 / FGSC 9596 / NRRL 45880 / 77-13-4)</name>
    <name type="common">Fusarium solani subsp. pisi</name>
    <dbReference type="NCBI Taxonomy" id="660122"/>
    <lineage>
        <taxon>Eukaryota</taxon>
        <taxon>Fungi</taxon>
        <taxon>Dikarya</taxon>
        <taxon>Ascomycota</taxon>
        <taxon>Pezizomycotina</taxon>
        <taxon>Sordariomycetes</taxon>
        <taxon>Hypocreomycetidae</taxon>
        <taxon>Hypocreales</taxon>
        <taxon>Nectriaceae</taxon>
        <taxon>Fusarium</taxon>
        <taxon>Fusarium solani species complex</taxon>
        <taxon>Fusarium vanettenii</taxon>
    </lineage>
</organism>
<dbReference type="OrthoDB" id="5419927at2759"/>
<proteinExistence type="predicted"/>
<dbReference type="InterPro" id="IPR056884">
    <property type="entry name" value="NPHP3-like_N"/>
</dbReference>
<evidence type="ECO:0000313" key="4">
    <source>
        <dbReference type="Proteomes" id="UP000005206"/>
    </source>
</evidence>
<protein>
    <recommendedName>
        <fullName evidence="2">Nephrocystin 3-like N-terminal domain-containing protein</fullName>
    </recommendedName>
</protein>
<reference evidence="3 4" key="1">
    <citation type="journal article" date="2009" name="PLoS Genet.">
        <title>The genome of Nectria haematococca: contribution of supernumerary chromosomes to gene expansion.</title>
        <authorList>
            <person name="Coleman J.J."/>
            <person name="Rounsley S.D."/>
            <person name="Rodriguez-Carres M."/>
            <person name="Kuo A."/>
            <person name="Wasmann C.C."/>
            <person name="Grimwood J."/>
            <person name="Schmutz J."/>
            <person name="Taga M."/>
            <person name="White G.J."/>
            <person name="Zhou S."/>
            <person name="Schwartz D.C."/>
            <person name="Freitag M."/>
            <person name="Ma L.J."/>
            <person name="Danchin E.G."/>
            <person name="Henrissat B."/>
            <person name="Coutinho P.M."/>
            <person name="Nelson D.R."/>
            <person name="Straney D."/>
            <person name="Napoli C.A."/>
            <person name="Barker B.M."/>
            <person name="Gribskov M."/>
            <person name="Rep M."/>
            <person name="Kroken S."/>
            <person name="Molnar I."/>
            <person name="Rensing C."/>
            <person name="Kennell J.C."/>
            <person name="Zamora J."/>
            <person name="Farman M.L."/>
            <person name="Selker E.U."/>
            <person name="Salamov A."/>
            <person name="Shapiro H."/>
            <person name="Pangilinan J."/>
            <person name="Lindquist E."/>
            <person name="Lamers C."/>
            <person name="Grigoriev I.V."/>
            <person name="Geiser D.M."/>
            <person name="Covert S.F."/>
            <person name="Temporini E."/>
            <person name="Vanetten H.D."/>
        </authorList>
    </citation>
    <scope>NUCLEOTIDE SEQUENCE [LARGE SCALE GENOMIC DNA]</scope>
    <source>
        <strain evidence="4">ATCC MYA-4622 / CBS 123669 / FGSC 9596 / NRRL 45880 / 77-13-4</strain>
    </source>
</reference>
<evidence type="ECO:0000256" key="1">
    <source>
        <dbReference type="ARBA" id="ARBA00022737"/>
    </source>
</evidence>
<evidence type="ECO:0000259" key="2">
    <source>
        <dbReference type="Pfam" id="PF24883"/>
    </source>
</evidence>
<dbReference type="KEGG" id="nhe:NECHADRAFT_48249"/>
<dbReference type="AlphaFoldDB" id="C7ZCW4"/>
<dbReference type="RefSeq" id="XP_003043702.1">
    <property type="nucleotide sequence ID" value="XM_003043656.1"/>
</dbReference>
<dbReference type="OMA" id="IVVWYKE"/>
<keyword evidence="1" id="KW-0677">Repeat</keyword>
<gene>
    <name evidence="3" type="ORF">NECHADRAFT_48249</name>
</gene>
<dbReference type="HOGENOM" id="CLU_030266_0_0_1"/>
<dbReference type="Proteomes" id="UP000005206">
    <property type="component" value="Chromosome 9"/>
</dbReference>
<dbReference type="PANTHER" id="PTHR40619:SF3">
    <property type="entry name" value="FUNGAL STAND N-TERMINAL GOODBYE DOMAIN-CONTAINING PROTEIN"/>
    <property type="match status" value="1"/>
</dbReference>
<keyword evidence="4" id="KW-1185">Reference proteome</keyword>
<name>C7ZCW4_FUSV7</name>
<dbReference type="Pfam" id="PF24883">
    <property type="entry name" value="NPHP3_N"/>
    <property type="match status" value="1"/>
</dbReference>
<dbReference type="EMBL" id="GG698919">
    <property type="protein sequence ID" value="EEU37989.1"/>
    <property type="molecule type" value="Genomic_DNA"/>
</dbReference>
<accession>C7ZCW4</accession>
<dbReference type="VEuPathDB" id="FungiDB:NECHADRAFT_48249"/>
<dbReference type="PANTHER" id="PTHR40619">
    <property type="entry name" value="FUNGAL STAND N-TERMINAL GOODBYE DOMAIN-CONTAINING PROTEIN"/>
    <property type="match status" value="1"/>
</dbReference>
<dbReference type="InParanoid" id="C7ZCW4"/>
<feature type="domain" description="Nephrocystin 3-like N-terminal" evidence="2">
    <location>
        <begin position="427"/>
        <end position="602"/>
    </location>
</feature>
<dbReference type="eggNOG" id="ENOG502SIF9">
    <property type="taxonomic scope" value="Eukaryota"/>
</dbReference>
<dbReference type="GeneID" id="9670191"/>